<keyword evidence="3" id="KW-1185">Reference proteome</keyword>
<evidence type="ECO:0000256" key="1">
    <source>
        <dbReference type="SAM" id="MobiDB-lite"/>
    </source>
</evidence>
<feature type="compositionally biased region" description="Polar residues" evidence="1">
    <location>
        <begin position="262"/>
        <end position="278"/>
    </location>
</feature>
<dbReference type="VEuPathDB" id="FungiDB:BO78DRAFT_383003"/>
<feature type="compositionally biased region" description="Polar residues" evidence="1">
    <location>
        <begin position="73"/>
        <end position="101"/>
    </location>
</feature>
<feature type="compositionally biased region" description="Polar residues" evidence="1">
    <location>
        <begin position="11"/>
        <end position="21"/>
    </location>
</feature>
<feature type="compositionally biased region" description="Low complexity" evidence="1">
    <location>
        <begin position="212"/>
        <end position="224"/>
    </location>
</feature>
<dbReference type="Proteomes" id="UP000248423">
    <property type="component" value="Unassembled WGS sequence"/>
</dbReference>
<proteinExistence type="predicted"/>
<feature type="region of interest" description="Disordered" evidence="1">
    <location>
        <begin position="329"/>
        <end position="348"/>
    </location>
</feature>
<dbReference type="EMBL" id="KZ826319">
    <property type="protein sequence ID" value="PYI11131.1"/>
    <property type="molecule type" value="Genomic_DNA"/>
</dbReference>
<organism evidence="2 3">
    <name type="scientific">Aspergillus sclerotiicarbonarius (strain CBS 121057 / IBT 28362)</name>
    <dbReference type="NCBI Taxonomy" id="1448318"/>
    <lineage>
        <taxon>Eukaryota</taxon>
        <taxon>Fungi</taxon>
        <taxon>Dikarya</taxon>
        <taxon>Ascomycota</taxon>
        <taxon>Pezizomycotina</taxon>
        <taxon>Eurotiomycetes</taxon>
        <taxon>Eurotiomycetidae</taxon>
        <taxon>Eurotiales</taxon>
        <taxon>Aspergillaceae</taxon>
        <taxon>Aspergillus</taxon>
        <taxon>Aspergillus subgen. Circumdati</taxon>
    </lineage>
</organism>
<dbReference type="PANTHER" id="PTHR42051">
    <property type="entry name" value="MEIOTICALLY UP-REGULATED PROTEIN PB1A10.08"/>
    <property type="match status" value="1"/>
</dbReference>
<feature type="compositionally biased region" description="Polar residues" evidence="1">
    <location>
        <begin position="49"/>
        <end position="58"/>
    </location>
</feature>
<feature type="region of interest" description="Disordered" evidence="1">
    <location>
        <begin position="254"/>
        <end position="283"/>
    </location>
</feature>
<dbReference type="PANTHER" id="PTHR42051:SF1">
    <property type="entry name" value="MEIOTICALLY UP-REGULATED PROTEIN PB1A10.08"/>
    <property type="match status" value="1"/>
</dbReference>
<reference evidence="2 3" key="1">
    <citation type="submission" date="2018-02" db="EMBL/GenBank/DDBJ databases">
        <title>The genomes of Aspergillus section Nigri reveals drivers in fungal speciation.</title>
        <authorList>
            <consortium name="DOE Joint Genome Institute"/>
            <person name="Vesth T.C."/>
            <person name="Nybo J."/>
            <person name="Theobald S."/>
            <person name="Brandl J."/>
            <person name="Frisvad J.C."/>
            <person name="Nielsen K.F."/>
            <person name="Lyhne E.K."/>
            <person name="Kogle M.E."/>
            <person name="Kuo A."/>
            <person name="Riley R."/>
            <person name="Clum A."/>
            <person name="Nolan M."/>
            <person name="Lipzen A."/>
            <person name="Salamov A."/>
            <person name="Henrissat B."/>
            <person name="Wiebenga A."/>
            <person name="De vries R.P."/>
            <person name="Grigoriev I.V."/>
            <person name="Mortensen U.H."/>
            <person name="Andersen M.R."/>
            <person name="Baker S.E."/>
        </authorList>
    </citation>
    <scope>NUCLEOTIDE SEQUENCE [LARGE SCALE GENOMIC DNA]</scope>
    <source>
        <strain evidence="2 3">CBS 121057</strain>
    </source>
</reference>
<gene>
    <name evidence="2" type="ORF">BO78DRAFT_383003</name>
</gene>
<protein>
    <submittedName>
        <fullName evidence="2">Uncharacterized protein</fullName>
    </submittedName>
</protein>
<evidence type="ECO:0000313" key="3">
    <source>
        <dbReference type="Proteomes" id="UP000248423"/>
    </source>
</evidence>
<feature type="region of interest" description="Disordered" evidence="1">
    <location>
        <begin position="1"/>
        <end position="105"/>
    </location>
</feature>
<name>A0A319EP66_ASPSB</name>
<evidence type="ECO:0000313" key="2">
    <source>
        <dbReference type="EMBL" id="PYI11131.1"/>
    </source>
</evidence>
<dbReference type="AlphaFoldDB" id="A0A319EP66"/>
<accession>A0A319EP66</accession>
<sequence>MMVPRAFLFSSVPSSPKTSLRQHGEKIPVTKSSLDLLNGQDLSGLELPSETSPQTMHTSPVVIPPKRAPRVTSVLSQTGNKRPTTPNKSRTVSPRSSSATLTDRPVPSSIASILEATAIPVPRRNWSVRESRNRKKLPRGNHVQDFSKLLMDGVGDNLVDSTGNTALDLLLSPPEDLDRSTVGSDCDSEAPSFSACSLSVASTPSLERDFDSPSSLLGPSTPSSQRSPLERKFQRQSPCENCIFDHPLLDTEASDTEEESVGQATLSGLSPKTPTPSRTLPRLGSTFKSNLTASLRAIKSAAQSVSAFATPSVQPDDFLTRSLFTITPEMTDDRRPPPMNEPPSPALRRYLNPITVSPAEMYAYQEYPHEPLDSHNCPVSVQMQTYHRSGRRGSHRGGFHLTRSEGRDRQLLPFDPEIPPMSRQREPRENSDFLRMVVLEMNMRRSGKLRDDVPTRARIWLPPRKGSQGRYVRYDYYEDEDENAVPSRWVGVSVAGDPLRRTPYHVNTHIHIHMHLGSTFPTSYWE</sequence>
<dbReference type="OrthoDB" id="4181307at2759"/>
<feature type="region of interest" description="Disordered" evidence="1">
    <location>
        <begin position="207"/>
        <end position="232"/>
    </location>
</feature>
<dbReference type="InterPro" id="IPR034443">
    <property type="entry name" value="PB1A10.08"/>
</dbReference>